<gene>
    <name evidence="1" type="ORF">MENTE1834_LOCUS40264</name>
</gene>
<name>A0ACB1ALD0_MELEN</name>
<comment type="caution">
    <text evidence="1">The sequence shown here is derived from an EMBL/GenBank/DDBJ whole genome shotgun (WGS) entry which is preliminary data.</text>
</comment>
<accession>A0ACB1ALD0</accession>
<evidence type="ECO:0000313" key="2">
    <source>
        <dbReference type="Proteomes" id="UP001497535"/>
    </source>
</evidence>
<organism evidence="1 2">
    <name type="scientific">Meloidogyne enterolobii</name>
    <name type="common">Root-knot nematode worm</name>
    <name type="synonym">Meloidogyne mayaguensis</name>
    <dbReference type="NCBI Taxonomy" id="390850"/>
    <lineage>
        <taxon>Eukaryota</taxon>
        <taxon>Metazoa</taxon>
        <taxon>Ecdysozoa</taxon>
        <taxon>Nematoda</taxon>
        <taxon>Chromadorea</taxon>
        <taxon>Rhabditida</taxon>
        <taxon>Tylenchina</taxon>
        <taxon>Tylenchomorpha</taxon>
        <taxon>Tylenchoidea</taxon>
        <taxon>Meloidogynidae</taxon>
        <taxon>Meloidogyninae</taxon>
        <taxon>Meloidogyne</taxon>
    </lineage>
</organism>
<keyword evidence="2" id="KW-1185">Reference proteome</keyword>
<protein>
    <submittedName>
        <fullName evidence="1">Uncharacterized protein</fullName>
    </submittedName>
</protein>
<proteinExistence type="predicted"/>
<reference evidence="1" key="1">
    <citation type="submission" date="2023-11" db="EMBL/GenBank/DDBJ databases">
        <authorList>
            <person name="Poullet M."/>
        </authorList>
    </citation>
    <scope>NUCLEOTIDE SEQUENCE</scope>
    <source>
        <strain evidence="1">E1834</strain>
    </source>
</reference>
<dbReference type="Proteomes" id="UP001497535">
    <property type="component" value="Unassembled WGS sequence"/>
</dbReference>
<evidence type="ECO:0000313" key="1">
    <source>
        <dbReference type="EMBL" id="CAK5093031.1"/>
    </source>
</evidence>
<dbReference type="EMBL" id="CAVMJV010000094">
    <property type="protein sequence ID" value="CAK5093031.1"/>
    <property type="molecule type" value="Genomic_DNA"/>
</dbReference>
<sequence>MFQKKVTTTPMIIKPSTAMNLKPKVGITTKINKITPITKKTEATTVITTHKPRSSTAFAPIVGFMIN</sequence>